<dbReference type="HOGENOM" id="CLU_015486_2_1_11"/>
<dbReference type="RefSeq" id="WP_020975778.1">
    <property type="nucleotide sequence ID" value="NC_022198.1"/>
</dbReference>
<dbReference type="Pfam" id="PF01039">
    <property type="entry name" value="Carboxyl_trans"/>
    <property type="match status" value="1"/>
</dbReference>
<dbReference type="KEGG" id="caz:CARG_02370"/>
<dbReference type="PROSITE" id="PS50980">
    <property type="entry name" value="COA_CT_NTER"/>
    <property type="match status" value="1"/>
</dbReference>
<dbReference type="AlphaFoldDB" id="U3GXC1"/>
<dbReference type="PANTHER" id="PTHR42995:SF5">
    <property type="entry name" value="ACETYL-COENZYME A CARBOXYLASE CARBOXYL TRANSFERASE SUBUNIT BETA, CHLOROPLASTIC"/>
    <property type="match status" value="1"/>
</dbReference>
<dbReference type="InterPro" id="IPR011762">
    <property type="entry name" value="COA_CT_N"/>
</dbReference>
<dbReference type="InterPro" id="IPR029045">
    <property type="entry name" value="ClpP/crotonase-like_dom_sf"/>
</dbReference>
<dbReference type="GO" id="GO:0016740">
    <property type="term" value="F:transferase activity"/>
    <property type="evidence" value="ECO:0007669"/>
    <property type="project" value="UniProtKB-KW"/>
</dbReference>
<dbReference type="eggNOG" id="COG0825">
    <property type="taxonomic scope" value="Bacteria"/>
</dbReference>
<dbReference type="GO" id="GO:0006633">
    <property type="term" value="P:fatty acid biosynthetic process"/>
    <property type="evidence" value="ECO:0007669"/>
    <property type="project" value="InterPro"/>
</dbReference>
<evidence type="ECO:0000256" key="3">
    <source>
        <dbReference type="SAM" id="MobiDB-lite"/>
    </source>
</evidence>
<evidence type="ECO:0000259" key="4">
    <source>
        <dbReference type="PROSITE" id="PS50980"/>
    </source>
</evidence>
<keyword evidence="7" id="KW-1185">Reference proteome</keyword>
<dbReference type="GO" id="GO:2001295">
    <property type="term" value="P:malonyl-CoA biosynthetic process"/>
    <property type="evidence" value="ECO:0007669"/>
    <property type="project" value="TreeGrafter"/>
</dbReference>
<dbReference type="STRING" id="1348662.CARG_02370"/>
<reference evidence="6 7" key="1">
    <citation type="journal article" date="2013" name="Genome Announc.">
        <title>Whole-Genome Sequence of the Clinical Strain Corynebacterium argentoratense DSM 44202, Isolated from a Human Throat Specimen.</title>
        <authorList>
            <person name="Bomholt C."/>
            <person name="Glaub A."/>
            <person name="Gravermann K."/>
            <person name="Albersmeier A."/>
            <person name="Brinkrolf K."/>
            <person name="Ruckert C."/>
            <person name="Tauch A."/>
        </authorList>
    </citation>
    <scope>NUCLEOTIDE SEQUENCE [LARGE SCALE GENOMIC DNA]</scope>
    <source>
        <strain evidence="6">DSM 44202</strain>
    </source>
</reference>
<dbReference type="EMBL" id="CP006365">
    <property type="protein sequence ID" value="AGU14636.1"/>
    <property type="molecule type" value="Genomic_DNA"/>
</dbReference>
<feature type="region of interest" description="Disordered" evidence="3">
    <location>
        <begin position="238"/>
        <end position="271"/>
    </location>
</feature>
<dbReference type="GO" id="GO:0003989">
    <property type="term" value="F:acetyl-CoA carboxylase activity"/>
    <property type="evidence" value="ECO:0007669"/>
    <property type="project" value="InterPro"/>
</dbReference>
<dbReference type="PROSITE" id="PS50989">
    <property type="entry name" value="COA_CT_CTER"/>
    <property type="match status" value="1"/>
</dbReference>
<dbReference type="InterPro" id="IPR034733">
    <property type="entry name" value="AcCoA_carboxyl_beta"/>
</dbReference>
<evidence type="ECO:0000313" key="7">
    <source>
        <dbReference type="Proteomes" id="UP000016943"/>
    </source>
</evidence>
<dbReference type="SUPFAM" id="SSF52096">
    <property type="entry name" value="ClpP/crotonase"/>
    <property type="match status" value="2"/>
</dbReference>
<evidence type="ECO:0000256" key="2">
    <source>
        <dbReference type="ARBA" id="ARBA00022679"/>
    </source>
</evidence>
<feature type="compositionally biased region" description="Basic and acidic residues" evidence="3">
    <location>
        <begin position="248"/>
        <end position="265"/>
    </location>
</feature>
<evidence type="ECO:0000313" key="6">
    <source>
        <dbReference type="EMBL" id="AGU14636.1"/>
    </source>
</evidence>
<dbReference type="OrthoDB" id="9772975at2"/>
<dbReference type="Proteomes" id="UP000016943">
    <property type="component" value="Chromosome"/>
</dbReference>
<dbReference type="Gene3D" id="3.90.226.10">
    <property type="entry name" value="2-enoyl-CoA Hydratase, Chain A, domain 1"/>
    <property type="match status" value="2"/>
</dbReference>
<gene>
    <name evidence="6" type="ORF">CARG_02370</name>
</gene>
<dbReference type="GeneID" id="78249328"/>
<dbReference type="InterPro" id="IPR000438">
    <property type="entry name" value="Acetyl_CoA_COase_Trfase_b_su"/>
</dbReference>
<dbReference type="PATRIC" id="fig|1348662.3.peg.470"/>
<evidence type="ECO:0000256" key="1">
    <source>
        <dbReference type="ARBA" id="ARBA00006102"/>
    </source>
</evidence>
<dbReference type="eggNOG" id="COG0777">
    <property type="taxonomic scope" value="Bacteria"/>
</dbReference>
<organism evidence="6 7">
    <name type="scientific">Corynebacterium argentoratense DSM 44202</name>
    <dbReference type="NCBI Taxonomy" id="1348662"/>
    <lineage>
        <taxon>Bacteria</taxon>
        <taxon>Bacillati</taxon>
        <taxon>Actinomycetota</taxon>
        <taxon>Actinomycetes</taxon>
        <taxon>Mycobacteriales</taxon>
        <taxon>Corynebacteriaceae</taxon>
        <taxon>Corynebacterium</taxon>
    </lineage>
</organism>
<accession>U3GXC1</accession>
<proteinExistence type="inferred from homology"/>
<comment type="similarity">
    <text evidence="1">Belongs to the AccD/PCCB family.</text>
</comment>
<dbReference type="PRINTS" id="PR01070">
    <property type="entry name" value="ACCCTRFRASEB"/>
</dbReference>
<protein>
    <recommendedName>
        <fullName evidence="8">CoA carboxyltransferase N-terminal domain-containing protein</fullName>
    </recommendedName>
</protein>
<dbReference type="GO" id="GO:0009317">
    <property type="term" value="C:acetyl-CoA carboxylase complex"/>
    <property type="evidence" value="ECO:0007669"/>
    <property type="project" value="InterPro"/>
</dbReference>
<feature type="domain" description="CoA carboxyltransferase C-terminal" evidence="5">
    <location>
        <begin position="242"/>
        <end position="488"/>
    </location>
</feature>
<name>U3GXC1_9CORY</name>
<evidence type="ECO:0000259" key="5">
    <source>
        <dbReference type="PROSITE" id="PS50989"/>
    </source>
</evidence>
<feature type="domain" description="CoA carboxyltransferase N-terminal" evidence="4">
    <location>
        <begin position="1"/>
        <end position="249"/>
    </location>
</feature>
<keyword evidence="2" id="KW-0808">Transferase</keyword>
<sequence length="514" mass="55245">MSTQSKSTDSNAKTKHTSAKELISHVLDEGTFVSWDTPPDYGDIDDDYAASLSRAREKTGVDESVITGEGLVGGARVAFIVSEFGFLGGSIGAATARRIIASIHRATHERLPLLISPSSGGTRMQEGTPAFALMVSITTAVYRHKDANLPFLVYLRNPTTGGVMASWGSAGHFTFAEPNALLGFLGPRVVELTTGTPMPEGVQSGENLAEHGVIDGVVDPDQLRVAVLKIIDVLRPVSSTDQPQQPEEPLRKPEASVWESIERTRSPQRPGARAIVERLSHHLIELSGTGDGRRSPAVTVALCRIAGRPVVLIAQNREQQPPHGAAWLGPEALRFARRGIALAHELKLPLVSIIDTPGAELSQHAEENGMAGSIARTLGELVDVDVPTVSVILGEGCGGGALSMLPADCVLCAEHGWLSPLPPEGASAIMYRDTTHAPAMMERQRVSSWALKDVGLVDRLIAERDDAAEEPEAFIQRVVDSVAHALWTLDHEPQRVGREQRFRHYEALADNPDV</sequence>
<evidence type="ECO:0008006" key="8">
    <source>
        <dbReference type="Google" id="ProtNLM"/>
    </source>
</evidence>
<dbReference type="PANTHER" id="PTHR42995">
    <property type="entry name" value="ACETYL-COENZYME A CARBOXYLASE CARBOXYL TRANSFERASE SUBUNIT BETA, CHLOROPLASTIC"/>
    <property type="match status" value="1"/>
</dbReference>
<dbReference type="InterPro" id="IPR011763">
    <property type="entry name" value="COA_CT_C"/>
</dbReference>